<dbReference type="RefSeq" id="WP_009020543.1">
    <property type="nucleotide sequence ID" value="NZ_DS999411.1"/>
</dbReference>
<dbReference type="Pfam" id="PF00903">
    <property type="entry name" value="Glyoxalase"/>
    <property type="match status" value="1"/>
</dbReference>
<dbReference type="OrthoDB" id="9804944at2"/>
<dbReference type="CDD" id="cd06587">
    <property type="entry name" value="VOC"/>
    <property type="match status" value="1"/>
</dbReference>
<dbReference type="Gene3D" id="3.10.180.10">
    <property type="entry name" value="2,3-Dihydroxybiphenyl 1,2-Dioxygenase, domain 1"/>
    <property type="match status" value="1"/>
</dbReference>
<name>B8KSG0_9GAMM</name>
<proteinExistence type="predicted"/>
<dbReference type="AlphaFoldDB" id="B8KSG0"/>
<dbReference type="EMBL" id="DS999411">
    <property type="protein sequence ID" value="EED35797.1"/>
    <property type="molecule type" value="Genomic_DNA"/>
</dbReference>
<accession>B8KSG0</accession>
<dbReference type="Proteomes" id="UP000004699">
    <property type="component" value="Unassembled WGS sequence"/>
</dbReference>
<keyword evidence="3" id="KW-1185">Reference proteome</keyword>
<sequence>MNAITQIKSSLHHNAYVCKDLEAVRKFYEEIIGFKLVATWAERTDLFGKVRTYCHGFFDLGDGSCLAFFQFADDDDAAEFGPELPRSGFRHLAMKVDQETQDAIKDRLEAAGYFESGEAYPLNHGYCWSIYCFDPSGLLVEFTVDHDDVETINRDKAATAHEDLKKWLSGDHTPNNEQFHR</sequence>
<dbReference type="HOGENOM" id="CLU_084417_0_1_6"/>
<dbReference type="GO" id="GO:0051213">
    <property type="term" value="F:dioxygenase activity"/>
    <property type="evidence" value="ECO:0007669"/>
    <property type="project" value="UniProtKB-KW"/>
</dbReference>
<protein>
    <submittedName>
        <fullName evidence="2">Glyoxalase/bleomycin resistance protein/dioxygenase</fullName>
    </submittedName>
</protein>
<reference evidence="3" key="1">
    <citation type="journal article" date="2013" name="BMC Microbiol.">
        <title>Taxonomy and evolution of bacteriochlorophyll a-containing members of the OM60/NOR5 clade of marine gammaproteobacteria: description of Luminiphilus syltensis gen. nov., sp. nov., reclassification of Haliea rubra as Pseudohaliea rubra gen. nov., comb. nov., and emendation of Chromatocurvus halotolerans.</title>
        <authorList>
            <person name="Spring S."/>
            <person name="Riedel T."/>
            <person name="Sproer C."/>
            <person name="Yan S."/>
            <person name="Harder J."/>
            <person name="Fuchs B.M."/>
        </authorList>
    </citation>
    <scope>NUCLEOTIDE SEQUENCE [LARGE SCALE GENOMIC DNA]</scope>
    <source>
        <strain evidence="3">NOR51-B</strain>
    </source>
</reference>
<dbReference type="eggNOG" id="COG0346">
    <property type="taxonomic scope" value="Bacteria"/>
</dbReference>
<dbReference type="PROSITE" id="PS51819">
    <property type="entry name" value="VOC"/>
    <property type="match status" value="1"/>
</dbReference>
<organism evidence="2 3">
    <name type="scientific">Luminiphilus syltensis NOR5-1B</name>
    <dbReference type="NCBI Taxonomy" id="565045"/>
    <lineage>
        <taxon>Bacteria</taxon>
        <taxon>Pseudomonadati</taxon>
        <taxon>Pseudomonadota</taxon>
        <taxon>Gammaproteobacteria</taxon>
        <taxon>Cellvibrionales</taxon>
        <taxon>Halieaceae</taxon>
        <taxon>Luminiphilus</taxon>
    </lineage>
</organism>
<dbReference type="STRING" id="565045.NOR51B_1744"/>
<dbReference type="InterPro" id="IPR037523">
    <property type="entry name" value="VOC_core"/>
</dbReference>
<keyword evidence="2" id="KW-0223">Dioxygenase</keyword>
<evidence type="ECO:0000259" key="1">
    <source>
        <dbReference type="PROSITE" id="PS51819"/>
    </source>
</evidence>
<feature type="domain" description="VOC" evidence="1">
    <location>
        <begin position="10"/>
        <end position="145"/>
    </location>
</feature>
<dbReference type="InterPro" id="IPR029068">
    <property type="entry name" value="Glyas_Bleomycin-R_OHBP_Dase"/>
</dbReference>
<gene>
    <name evidence="2" type="ORF">NOR51B_1744</name>
</gene>
<dbReference type="SUPFAM" id="SSF54593">
    <property type="entry name" value="Glyoxalase/Bleomycin resistance protein/Dihydroxybiphenyl dioxygenase"/>
    <property type="match status" value="1"/>
</dbReference>
<keyword evidence="2" id="KW-0560">Oxidoreductase</keyword>
<evidence type="ECO:0000313" key="3">
    <source>
        <dbReference type="Proteomes" id="UP000004699"/>
    </source>
</evidence>
<evidence type="ECO:0000313" key="2">
    <source>
        <dbReference type="EMBL" id="EED35797.1"/>
    </source>
</evidence>
<dbReference type="InterPro" id="IPR004360">
    <property type="entry name" value="Glyas_Fos-R_dOase_dom"/>
</dbReference>